<evidence type="ECO:0000256" key="6">
    <source>
        <dbReference type="ARBA" id="ARBA00023125"/>
    </source>
</evidence>
<evidence type="ECO:0000256" key="7">
    <source>
        <dbReference type="ARBA" id="ARBA00049120"/>
    </source>
</evidence>
<gene>
    <name evidence="10" type="ORF">EYH13_02685</name>
    <name evidence="11" type="ORF">EYH24_01515</name>
</gene>
<dbReference type="Pfam" id="PF01555">
    <property type="entry name" value="N6_N4_Mtase"/>
    <property type="match status" value="1"/>
</dbReference>
<dbReference type="EC" id="2.1.1.113" evidence="8"/>
<dbReference type="EMBL" id="DQUR01000054">
    <property type="protein sequence ID" value="HIP88657.1"/>
    <property type="molecule type" value="Genomic_DNA"/>
</dbReference>
<accession>A0A833E1J7</accession>
<evidence type="ECO:0000256" key="2">
    <source>
        <dbReference type="ARBA" id="ARBA00022603"/>
    </source>
</evidence>
<dbReference type="InterPro" id="IPR002941">
    <property type="entry name" value="DNA_methylase_N4/N6"/>
</dbReference>
<dbReference type="Proteomes" id="UP000653692">
    <property type="component" value="Unassembled WGS sequence"/>
</dbReference>
<sequence length="316" mass="36810">MTLSEKYNKIYHMDCLKGMRELLDDKEVDVVVTSPPYNLGIEYNTYNDNLPREKYLKWIEEVGKEIKRVLKDDGSFFLNIGYSNRDPWIALDVAFRLRKHFVLQNVIHWIKSIAIQKEDVGIYPNVRGDIAVGHYKPVNSDRYLSIMHEYIFHFTKKGDVKLDKLAIGVPYQDKSNIKRWKSAKMGLRDRGNVWFIPYETIKSREKQRPHPATFPVKLVELCIKLHGLNRTKLVLDPFMGLGSTAIASIRLGVNFIGFEIDEYYIKIAENRIKQELGKAHRSKGDKLTIASTREINKTRTLTDYLSAYYSISEKTR</sequence>
<dbReference type="SUPFAM" id="SSF53335">
    <property type="entry name" value="S-adenosyl-L-methionine-dependent methyltransferases"/>
    <property type="match status" value="1"/>
</dbReference>
<evidence type="ECO:0000256" key="8">
    <source>
        <dbReference type="RuleBase" id="RU362026"/>
    </source>
</evidence>
<reference evidence="11" key="1">
    <citation type="journal article" date="2020" name="ISME J.">
        <title>Gammaproteobacteria mediating utilization of methyl-, sulfur- and petroleum organic compounds in deep ocean hydrothermal plumes.</title>
        <authorList>
            <person name="Zhou Z."/>
            <person name="Liu Y."/>
            <person name="Pan J."/>
            <person name="Cron B.R."/>
            <person name="Toner B.M."/>
            <person name="Anantharaman K."/>
            <person name="Breier J.A."/>
            <person name="Dick G.J."/>
            <person name="Li M."/>
        </authorList>
    </citation>
    <scope>NUCLEOTIDE SEQUENCE</scope>
    <source>
        <strain evidence="10">SZUA-1451</strain>
        <strain evidence="11">SZUA-1476</strain>
    </source>
</reference>
<evidence type="ECO:0000313" key="11">
    <source>
        <dbReference type="EMBL" id="HIP88657.1"/>
    </source>
</evidence>
<dbReference type="Proteomes" id="UP000649326">
    <property type="component" value="Unassembled WGS sequence"/>
</dbReference>
<evidence type="ECO:0000313" key="12">
    <source>
        <dbReference type="Proteomes" id="UP000653692"/>
    </source>
</evidence>
<dbReference type="GO" id="GO:0032259">
    <property type="term" value="P:methylation"/>
    <property type="evidence" value="ECO:0007669"/>
    <property type="project" value="UniProtKB-KW"/>
</dbReference>
<comment type="similarity">
    <text evidence="1">Belongs to the N(4)/N(6)-methyltransferase family. N(4) subfamily.</text>
</comment>
<dbReference type="PROSITE" id="PS00093">
    <property type="entry name" value="N4_MTASE"/>
    <property type="match status" value="1"/>
</dbReference>
<dbReference type="GO" id="GO:0015667">
    <property type="term" value="F:site-specific DNA-methyltransferase (cytosine-N4-specific) activity"/>
    <property type="evidence" value="ECO:0007669"/>
    <property type="project" value="UniProtKB-EC"/>
</dbReference>
<organism evidence="11 12">
    <name type="scientific">Thermococcus paralvinellae</name>
    <dbReference type="NCBI Taxonomy" id="582419"/>
    <lineage>
        <taxon>Archaea</taxon>
        <taxon>Methanobacteriati</taxon>
        <taxon>Methanobacteriota</taxon>
        <taxon>Thermococci</taxon>
        <taxon>Thermococcales</taxon>
        <taxon>Thermococcaceae</taxon>
        <taxon>Thermococcus</taxon>
    </lineage>
</organism>
<evidence type="ECO:0000256" key="5">
    <source>
        <dbReference type="ARBA" id="ARBA00022747"/>
    </source>
</evidence>
<dbReference type="GO" id="GO:0005737">
    <property type="term" value="C:cytoplasm"/>
    <property type="evidence" value="ECO:0007669"/>
    <property type="project" value="TreeGrafter"/>
</dbReference>
<dbReference type="PANTHER" id="PTHR13370:SF3">
    <property type="entry name" value="TRNA (GUANINE(10)-N2)-METHYLTRANSFERASE HOMOLOG"/>
    <property type="match status" value="1"/>
</dbReference>
<dbReference type="InterPro" id="IPR001091">
    <property type="entry name" value="RM_Methyltransferase"/>
</dbReference>
<dbReference type="AlphaFoldDB" id="A0A833E1J7"/>
<dbReference type="GO" id="GO:0009307">
    <property type="term" value="P:DNA restriction-modification system"/>
    <property type="evidence" value="ECO:0007669"/>
    <property type="project" value="UniProtKB-KW"/>
</dbReference>
<keyword evidence="6" id="KW-0238">DNA-binding</keyword>
<evidence type="ECO:0000259" key="9">
    <source>
        <dbReference type="Pfam" id="PF01555"/>
    </source>
</evidence>
<dbReference type="GO" id="GO:0003677">
    <property type="term" value="F:DNA binding"/>
    <property type="evidence" value="ECO:0007669"/>
    <property type="project" value="UniProtKB-KW"/>
</dbReference>
<keyword evidence="3 11" id="KW-0808">Transferase</keyword>
<feature type="domain" description="DNA methylase N-4/N-6" evidence="9">
    <location>
        <begin position="28"/>
        <end position="269"/>
    </location>
</feature>
<comment type="catalytic activity">
    <reaction evidence="7 8">
        <text>a 2'-deoxycytidine in DNA + S-adenosyl-L-methionine = an N(4)-methyl-2'-deoxycytidine in DNA + S-adenosyl-L-homocysteine + H(+)</text>
        <dbReference type="Rhea" id="RHEA:16857"/>
        <dbReference type="Rhea" id="RHEA-COMP:11369"/>
        <dbReference type="Rhea" id="RHEA-COMP:13674"/>
        <dbReference type="ChEBI" id="CHEBI:15378"/>
        <dbReference type="ChEBI" id="CHEBI:57856"/>
        <dbReference type="ChEBI" id="CHEBI:59789"/>
        <dbReference type="ChEBI" id="CHEBI:85452"/>
        <dbReference type="ChEBI" id="CHEBI:137933"/>
        <dbReference type="EC" id="2.1.1.113"/>
    </reaction>
</comment>
<evidence type="ECO:0000256" key="4">
    <source>
        <dbReference type="ARBA" id="ARBA00022691"/>
    </source>
</evidence>
<dbReference type="GO" id="GO:0008170">
    <property type="term" value="F:N-methyltransferase activity"/>
    <property type="evidence" value="ECO:0007669"/>
    <property type="project" value="InterPro"/>
</dbReference>
<comment type="caution">
    <text evidence="11">The sequence shown here is derived from an EMBL/GenBank/DDBJ whole genome shotgun (WGS) entry which is preliminary data.</text>
</comment>
<keyword evidence="4 8" id="KW-0949">S-adenosyl-L-methionine</keyword>
<evidence type="ECO:0000313" key="10">
    <source>
        <dbReference type="EMBL" id="HIP75054.1"/>
    </source>
</evidence>
<dbReference type="InterPro" id="IPR017985">
    <property type="entry name" value="MeTrfase_CN4_CS"/>
</dbReference>
<keyword evidence="5 8" id="KW-0680">Restriction system</keyword>
<dbReference type="Gene3D" id="3.40.50.150">
    <property type="entry name" value="Vaccinia Virus protein VP39"/>
    <property type="match status" value="1"/>
</dbReference>
<evidence type="ECO:0000256" key="3">
    <source>
        <dbReference type="ARBA" id="ARBA00022679"/>
    </source>
</evidence>
<proteinExistence type="inferred from homology"/>
<name>A0A833E1J7_9EURY</name>
<dbReference type="InterPro" id="IPR029063">
    <property type="entry name" value="SAM-dependent_MTases_sf"/>
</dbReference>
<keyword evidence="2 8" id="KW-0489">Methyltransferase</keyword>
<dbReference type="PANTHER" id="PTHR13370">
    <property type="entry name" value="RNA METHYLASE-RELATED"/>
    <property type="match status" value="1"/>
</dbReference>
<protein>
    <recommendedName>
        <fullName evidence="8">Type II methyltransferase</fullName>
        <ecNumber evidence="8">2.1.1.113</ecNumber>
    </recommendedName>
    <alternativeName>
        <fullName evidence="8">N-4 cytosine-specific methyltransferase</fullName>
    </alternativeName>
</protein>
<dbReference type="EMBL" id="DQUG01000113">
    <property type="protein sequence ID" value="HIP75054.1"/>
    <property type="molecule type" value="Genomic_DNA"/>
</dbReference>
<dbReference type="PRINTS" id="PR00508">
    <property type="entry name" value="S21N4MTFRASE"/>
</dbReference>
<evidence type="ECO:0000256" key="1">
    <source>
        <dbReference type="ARBA" id="ARBA00010203"/>
    </source>
</evidence>